<evidence type="ECO:0000256" key="1">
    <source>
        <dbReference type="ARBA" id="ARBA00004370"/>
    </source>
</evidence>
<comment type="caution">
    <text evidence="7">The sequence shown here is derived from an EMBL/GenBank/DDBJ whole genome shotgun (WGS) entry which is preliminary data.</text>
</comment>
<dbReference type="EMBL" id="JAKKPZ010000033">
    <property type="protein sequence ID" value="KAI1708858.1"/>
    <property type="molecule type" value="Genomic_DNA"/>
</dbReference>
<feature type="transmembrane region" description="Helical" evidence="5">
    <location>
        <begin position="24"/>
        <end position="46"/>
    </location>
</feature>
<dbReference type="PROSITE" id="PS50262">
    <property type="entry name" value="G_PROTEIN_RECEP_F1_2"/>
    <property type="match status" value="1"/>
</dbReference>
<evidence type="ECO:0000256" key="3">
    <source>
        <dbReference type="ARBA" id="ARBA00022989"/>
    </source>
</evidence>
<dbReference type="CDD" id="cd00637">
    <property type="entry name" value="7tm_classA_rhodopsin-like"/>
    <property type="match status" value="1"/>
</dbReference>
<dbReference type="PANTHER" id="PTHR21643:SF2">
    <property type="entry name" value="G-PROTEIN COUPLED RECEPTOR AEX-2"/>
    <property type="match status" value="1"/>
</dbReference>
<organism evidence="7 8">
    <name type="scientific">Ditylenchus destructor</name>
    <dbReference type="NCBI Taxonomy" id="166010"/>
    <lineage>
        <taxon>Eukaryota</taxon>
        <taxon>Metazoa</taxon>
        <taxon>Ecdysozoa</taxon>
        <taxon>Nematoda</taxon>
        <taxon>Chromadorea</taxon>
        <taxon>Rhabditida</taxon>
        <taxon>Tylenchina</taxon>
        <taxon>Tylenchomorpha</taxon>
        <taxon>Sphaerularioidea</taxon>
        <taxon>Anguinidae</taxon>
        <taxon>Anguininae</taxon>
        <taxon>Ditylenchus</taxon>
    </lineage>
</organism>
<dbReference type="InterPro" id="IPR039952">
    <property type="entry name" value="Aex-2"/>
</dbReference>
<keyword evidence="8" id="KW-1185">Reference proteome</keyword>
<accession>A0AAD4MX23</accession>
<feature type="transmembrane region" description="Helical" evidence="5">
    <location>
        <begin position="214"/>
        <end position="235"/>
    </location>
</feature>
<keyword evidence="4 5" id="KW-0472">Membrane</keyword>
<feature type="transmembrane region" description="Helical" evidence="5">
    <location>
        <begin position="170"/>
        <end position="194"/>
    </location>
</feature>
<evidence type="ECO:0000256" key="5">
    <source>
        <dbReference type="SAM" id="Phobius"/>
    </source>
</evidence>
<proteinExistence type="predicted"/>
<gene>
    <name evidence="7" type="ORF">DdX_11615</name>
</gene>
<feature type="domain" description="G-protein coupled receptors family 1 profile" evidence="6">
    <location>
        <begin position="37"/>
        <end position="271"/>
    </location>
</feature>
<feature type="transmembrane region" description="Helical" evidence="5">
    <location>
        <begin position="92"/>
        <end position="112"/>
    </location>
</feature>
<evidence type="ECO:0000256" key="2">
    <source>
        <dbReference type="ARBA" id="ARBA00022692"/>
    </source>
</evidence>
<keyword evidence="3 5" id="KW-1133">Transmembrane helix</keyword>
<dbReference type="AlphaFoldDB" id="A0AAD4MX23"/>
<dbReference type="SUPFAM" id="SSF81321">
    <property type="entry name" value="Family A G protein-coupled receptor-like"/>
    <property type="match status" value="1"/>
</dbReference>
<keyword evidence="7" id="KW-0675">Receptor</keyword>
<evidence type="ECO:0000256" key="4">
    <source>
        <dbReference type="ARBA" id="ARBA00023136"/>
    </source>
</evidence>
<dbReference type="InterPro" id="IPR000276">
    <property type="entry name" value="GPCR_Rhodpsn"/>
</dbReference>
<dbReference type="GO" id="GO:0016020">
    <property type="term" value="C:membrane"/>
    <property type="evidence" value="ECO:0007669"/>
    <property type="project" value="UniProtKB-SubCell"/>
</dbReference>
<dbReference type="Gene3D" id="1.20.1070.10">
    <property type="entry name" value="Rhodopsin 7-helix transmembrane proteins"/>
    <property type="match status" value="1"/>
</dbReference>
<feature type="transmembrane region" description="Helical" evidence="5">
    <location>
        <begin position="255"/>
        <end position="278"/>
    </location>
</feature>
<feature type="transmembrane region" description="Helical" evidence="5">
    <location>
        <begin position="58"/>
        <end position="77"/>
    </location>
</feature>
<dbReference type="InterPro" id="IPR017452">
    <property type="entry name" value="GPCR_Rhodpsn_7TM"/>
</dbReference>
<comment type="subcellular location">
    <subcellularLocation>
        <location evidence="1">Membrane</location>
    </subcellularLocation>
</comment>
<dbReference type="Pfam" id="PF00001">
    <property type="entry name" value="7tm_1"/>
    <property type="match status" value="1"/>
</dbReference>
<protein>
    <submittedName>
        <fullName evidence="7">G-protein coupled receptor aex-2</fullName>
    </submittedName>
</protein>
<keyword evidence="2 5" id="KW-0812">Transmembrane</keyword>
<evidence type="ECO:0000313" key="8">
    <source>
        <dbReference type="Proteomes" id="UP001201812"/>
    </source>
</evidence>
<reference evidence="7" key="1">
    <citation type="submission" date="2022-01" db="EMBL/GenBank/DDBJ databases">
        <title>Genome Sequence Resource for Two Populations of Ditylenchus destructor, the Migratory Endoparasitic Phytonematode.</title>
        <authorList>
            <person name="Zhang H."/>
            <person name="Lin R."/>
            <person name="Xie B."/>
        </authorList>
    </citation>
    <scope>NUCLEOTIDE SEQUENCE</scope>
    <source>
        <strain evidence="7">BazhouSP</strain>
    </source>
</reference>
<dbReference type="GO" id="GO:0008188">
    <property type="term" value="F:neuropeptide receptor activity"/>
    <property type="evidence" value="ECO:0007669"/>
    <property type="project" value="InterPro"/>
</dbReference>
<feature type="transmembrane region" description="Helical" evidence="5">
    <location>
        <begin position="133"/>
        <end position="158"/>
    </location>
</feature>
<sequence length="388" mass="44523">METNSTTELTDENLFGEQLTLFEWYFYVFSGLIGSLLNLTVLFIGLRHTDTHDKPRQLIVINMTFADLVTCLIYMLTRPYLAEFNMLLCYPYYVTIFTSQLCSCLNLLWLNMDKLIYIKLPLHYYTLVSRSRVLILTVISWATLIVMGLFIYAFMTIYNPCNAVSISPMIYLPVCMLYVLMILASFVISAVIYFIAQSSRRMEPQARSRLFQRLFFVFSSTLWTFVTCLPYRLMYLTHAFCPPCQTEFFADLTSIFFRILVLGIVINPLITIITQRLYRQCVVVYFHRCMLLFTSTFCGVSGNEGTSLAAKLSNRRQSRSKTAASVSSCRANHIVRMPNAVRHTSSNSSAKDSINAVRLPALERTLMTTLIENGLVESKIIVSEESKE</sequence>
<evidence type="ECO:0000259" key="6">
    <source>
        <dbReference type="PROSITE" id="PS50262"/>
    </source>
</evidence>
<dbReference type="PANTHER" id="PTHR21643">
    <property type="entry name" value="G-PROTEIN COUPLED RECEPTORS FAMILY 1 PROFILE DOMAIN-CONTAINING PROTEIN-RELATED"/>
    <property type="match status" value="1"/>
</dbReference>
<dbReference type="Proteomes" id="UP001201812">
    <property type="component" value="Unassembled WGS sequence"/>
</dbReference>
<evidence type="ECO:0000313" key="7">
    <source>
        <dbReference type="EMBL" id="KAI1708858.1"/>
    </source>
</evidence>
<name>A0AAD4MX23_9BILA</name>